<dbReference type="Gene3D" id="3.30.465.10">
    <property type="match status" value="1"/>
</dbReference>
<dbReference type="InterPro" id="IPR050432">
    <property type="entry name" value="FAD-linked_Oxidoreductases_BP"/>
</dbReference>
<dbReference type="AlphaFoldDB" id="A0AAV1XFG5"/>
<evidence type="ECO:0000256" key="2">
    <source>
        <dbReference type="ARBA" id="ARBA00023002"/>
    </source>
</evidence>
<evidence type="ECO:0000256" key="1">
    <source>
        <dbReference type="ARBA" id="ARBA00005466"/>
    </source>
</evidence>
<dbReference type="PANTHER" id="PTHR13878">
    <property type="entry name" value="GULONOLACTONE OXIDASE"/>
    <property type="match status" value="1"/>
</dbReference>
<reference evidence="3 4" key="1">
    <citation type="submission" date="2024-03" db="EMBL/GenBank/DDBJ databases">
        <authorList>
            <person name="Martinez-Hernandez J."/>
        </authorList>
    </citation>
    <scope>NUCLEOTIDE SEQUENCE [LARGE SCALE GENOMIC DNA]</scope>
</reference>
<proteinExistence type="inferred from homology"/>
<evidence type="ECO:0000313" key="3">
    <source>
        <dbReference type="EMBL" id="CAL0320294.1"/>
    </source>
</evidence>
<dbReference type="SUPFAM" id="SSF56176">
    <property type="entry name" value="FAD-binding/transporter-associated domain-like"/>
    <property type="match status" value="1"/>
</dbReference>
<dbReference type="InterPro" id="IPR036318">
    <property type="entry name" value="FAD-bd_PCMH-like_sf"/>
</dbReference>
<accession>A0AAV1XFG5</accession>
<dbReference type="GO" id="GO:0050660">
    <property type="term" value="F:flavin adenine dinucleotide binding"/>
    <property type="evidence" value="ECO:0007669"/>
    <property type="project" value="InterPro"/>
</dbReference>
<sequence>MASKKHAHPWSPLQAPKHLAQKLSLDPETLSLASSDFGLIEHETPLAVFEPSYVSDIVNLIKLSDFRNGSGIIVYDEYVDVGGEQLWIDVLHETLRHGLTPLSWTDYMYLTVGGTLSNAGINGTTFRFGPQISNVLELDVVTGMYNFTIIINTVLVIKLRY</sequence>
<comment type="similarity">
    <text evidence="1">Belongs to the oxygen-dependent FAD-linked oxidoreductase family.</text>
</comment>
<dbReference type="Proteomes" id="UP001497480">
    <property type="component" value="Unassembled WGS sequence"/>
</dbReference>
<protein>
    <recommendedName>
        <fullName evidence="5">Cytokinin dehydrogenase</fullName>
    </recommendedName>
</protein>
<gene>
    <name evidence="3" type="ORF">LLUT_LOCUS21354</name>
</gene>
<evidence type="ECO:0008006" key="5">
    <source>
        <dbReference type="Google" id="ProtNLM"/>
    </source>
</evidence>
<dbReference type="InterPro" id="IPR016169">
    <property type="entry name" value="FAD-bd_PCMH_sub2"/>
</dbReference>
<dbReference type="EMBL" id="CAXHTB010000014">
    <property type="protein sequence ID" value="CAL0320294.1"/>
    <property type="molecule type" value="Genomic_DNA"/>
</dbReference>
<keyword evidence="4" id="KW-1185">Reference proteome</keyword>
<comment type="caution">
    <text evidence="3">The sequence shown here is derived from an EMBL/GenBank/DDBJ whole genome shotgun (WGS) entry which is preliminary data.</text>
</comment>
<dbReference type="PANTHER" id="PTHR13878:SF163">
    <property type="entry name" value="CYTOKININ DEHYDROGENASE"/>
    <property type="match status" value="1"/>
</dbReference>
<name>A0AAV1XFG5_LUPLU</name>
<dbReference type="InterPro" id="IPR016167">
    <property type="entry name" value="FAD-bd_PCMH_sub1"/>
</dbReference>
<evidence type="ECO:0000313" key="4">
    <source>
        <dbReference type="Proteomes" id="UP001497480"/>
    </source>
</evidence>
<dbReference type="GO" id="GO:0016491">
    <property type="term" value="F:oxidoreductase activity"/>
    <property type="evidence" value="ECO:0007669"/>
    <property type="project" value="UniProtKB-KW"/>
</dbReference>
<organism evidence="3 4">
    <name type="scientific">Lupinus luteus</name>
    <name type="common">European yellow lupine</name>
    <dbReference type="NCBI Taxonomy" id="3873"/>
    <lineage>
        <taxon>Eukaryota</taxon>
        <taxon>Viridiplantae</taxon>
        <taxon>Streptophyta</taxon>
        <taxon>Embryophyta</taxon>
        <taxon>Tracheophyta</taxon>
        <taxon>Spermatophyta</taxon>
        <taxon>Magnoliopsida</taxon>
        <taxon>eudicotyledons</taxon>
        <taxon>Gunneridae</taxon>
        <taxon>Pentapetalae</taxon>
        <taxon>rosids</taxon>
        <taxon>fabids</taxon>
        <taxon>Fabales</taxon>
        <taxon>Fabaceae</taxon>
        <taxon>Papilionoideae</taxon>
        <taxon>50 kb inversion clade</taxon>
        <taxon>genistoids sensu lato</taxon>
        <taxon>core genistoids</taxon>
        <taxon>Genisteae</taxon>
        <taxon>Lupinus</taxon>
    </lineage>
</organism>
<dbReference type="Gene3D" id="3.30.43.10">
    <property type="entry name" value="Uridine Diphospho-n-acetylenolpyruvylglucosamine Reductase, domain 2"/>
    <property type="match status" value="1"/>
</dbReference>
<keyword evidence="2" id="KW-0560">Oxidoreductase</keyword>